<dbReference type="InterPro" id="IPR041492">
    <property type="entry name" value="HAD_2"/>
</dbReference>
<accession>A0A8J7RP80</accession>
<dbReference type="SFLD" id="SFLDS00003">
    <property type="entry name" value="Haloacid_Dehalogenase"/>
    <property type="match status" value="1"/>
</dbReference>
<dbReference type="PANTHER" id="PTHR47478:SF1">
    <property type="entry name" value="PYRIMIDINE 5'-NUCLEOTIDASE YJJG"/>
    <property type="match status" value="1"/>
</dbReference>
<dbReference type="SFLD" id="SFLDG01129">
    <property type="entry name" value="C1.5:_HAD__Beta-PGM__Phosphata"/>
    <property type="match status" value="1"/>
</dbReference>
<dbReference type="NCBIfam" id="TIGR02254">
    <property type="entry name" value="YjjG_YfnB"/>
    <property type="match status" value="1"/>
</dbReference>
<dbReference type="InterPro" id="IPR011951">
    <property type="entry name" value="HAD-SF_hydro_IA_YjjG/PynA"/>
</dbReference>
<dbReference type="InterPro" id="IPR006439">
    <property type="entry name" value="HAD-SF_hydro_IA"/>
</dbReference>
<sequence length="249" mass="28702">MRKTPSPNSKGKQNSGRNDMSGISFIYFDLDDTLIDHKKAQDRALADLWTRYPELQSSGPEVLISVYAGVNNKLWHVYRNSGIGQNELKRIRFEKTFSELGVRGLDWREAEAAYMEFYQRHWEWIDDAREVFTDLAKRYPVGVLTNGFNDIQKKKFEHFSLNRYARELIVSEQTGYLKPDPRIFQYAADLAGYPPESLLYVGDSHSSDIEGGSRSGWKTAWYAVDKEPVEDSPANLIFTHFSELKKALT</sequence>
<keyword evidence="2" id="KW-1185">Reference proteome</keyword>
<dbReference type="InterPro" id="IPR036412">
    <property type="entry name" value="HAD-like_sf"/>
</dbReference>
<evidence type="ECO:0000313" key="1">
    <source>
        <dbReference type="EMBL" id="MBP3193653.1"/>
    </source>
</evidence>
<dbReference type="Proteomes" id="UP000673975">
    <property type="component" value="Unassembled WGS sequence"/>
</dbReference>
<evidence type="ECO:0000313" key="2">
    <source>
        <dbReference type="Proteomes" id="UP000673975"/>
    </source>
</evidence>
<dbReference type="Pfam" id="PF13419">
    <property type="entry name" value="HAD_2"/>
    <property type="match status" value="1"/>
</dbReference>
<gene>
    <name evidence="1" type="ORF">NATSA_13330</name>
</gene>
<comment type="caution">
    <text evidence="1">The sequence shown here is derived from an EMBL/GenBank/DDBJ whole genome shotgun (WGS) entry which is preliminary data.</text>
</comment>
<dbReference type="PANTHER" id="PTHR47478">
    <property type="match status" value="1"/>
</dbReference>
<dbReference type="EMBL" id="JAFIDN010000012">
    <property type="protein sequence ID" value="MBP3193653.1"/>
    <property type="molecule type" value="Genomic_DNA"/>
</dbReference>
<protein>
    <submittedName>
        <fullName evidence="1">YjjG family noncanonical pyrimidine nucleotidase</fullName>
    </submittedName>
</protein>
<dbReference type="InterPro" id="IPR052550">
    <property type="entry name" value="Pyrimidine_5'-ntase_YjjG"/>
</dbReference>
<proteinExistence type="predicted"/>
<dbReference type="RefSeq" id="WP_210513107.1">
    <property type="nucleotide sequence ID" value="NZ_JAFIDN010000012.1"/>
</dbReference>
<dbReference type="PRINTS" id="PR00413">
    <property type="entry name" value="HADHALOGNASE"/>
</dbReference>
<dbReference type="AlphaFoldDB" id="A0A8J7RP80"/>
<name>A0A8J7RP80_9BACT</name>
<dbReference type="SUPFAM" id="SSF56784">
    <property type="entry name" value="HAD-like"/>
    <property type="match status" value="1"/>
</dbReference>
<organism evidence="1 2">
    <name type="scientific">Natronogracilivirga saccharolytica</name>
    <dbReference type="NCBI Taxonomy" id="2812953"/>
    <lineage>
        <taxon>Bacteria</taxon>
        <taxon>Pseudomonadati</taxon>
        <taxon>Balneolota</taxon>
        <taxon>Balneolia</taxon>
        <taxon>Balneolales</taxon>
        <taxon>Cyclonatronaceae</taxon>
        <taxon>Natronogracilivirga</taxon>
    </lineage>
</organism>
<dbReference type="Gene3D" id="3.40.50.1000">
    <property type="entry name" value="HAD superfamily/HAD-like"/>
    <property type="match status" value="1"/>
</dbReference>
<dbReference type="InterPro" id="IPR023198">
    <property type="entry name" value="PGP-like_dom2"/>
</dbReference>
<dbReference type="NCBIfam" id="TIGR01509">
    <property type="entry name" value="HAD-SF-IA-v3"/>
    <property type="match status" value="1"/>
</dbReference>
<dbReference type="GO" id="GO:0008253">
    <property type="term" value="F:5'-nucleotidase activity"/>
    <property type="evidence" value="ECO:0007669"/>
    <property type="project" value="InterPro"/>
</dbReference>
<reference evidence="1" key="1">
    <citation type="submission" date="2021-02" db="EMBL/GenBank/DDBJ databases">
        <title>Natronogracilivirga saccharolytica gen. nov. sp. nov. a new anaerobic, haloalkiliphilic carbohydrate-fermenting bacterium from soda lake and proposing of Cyclonatronumiaceae fam. nov. in the phylum Balneolaeota.</title>
        <authorList>
            <person name="Zhilina T.N."/>
            <person name="Sorokin D.Y."/>
            <person name="Zavarzina D.G."/>
            <person name="Toshchakov S.V."/>
            <person name="Kublanov I.V."/>
        </authorList>
    </citation>
    <scope>NUCLEOTIDE SEQUENCE</scope>
    <source>
        <strain evidence="1">Z-1702</strain>
    </source>
</reference>
<dbReference type="InterPro" id="IPR023214">
    <property type="entry name" value="HAD_sf"/>
</dbReference>
<dbReference type="Gene3D" id="1.10.150.240">
    <property type="entry name" value="Putative phosphatase, domain 2"/>
    <property type="match status" value="1"/>
</dbReference>
<dbReference type="NCBIfam" id="TIGR01549">
    <property type="entry name" value="HAD-SF-IA-v1"/>
    <property type="match status" value="1"/>
</dbReference>